<name>Q9UUP8_PHARH</name>
<evidence type="ECO:0000256" key="3">
    <source>
        <dbReference type="ARBA" id="ARBA00022801"/>
    </source>
</evidence>
<evidence type="ECO:0000256" key="2">
    <source>
        <dbReference type="ARBA" id="ARBA00022797"/>
    </source>
</evidence>
<dbReference type="PANTHER" id="PTHR21661">
    <property type="entry name" value="EPOXIDE HYDROLASE 1-RELATED"/>
    <property type="match status" value="1"/>
</dbReference>
<organism evidence="6">
    <name type="scientific">Phaffia rhodozyma</name>
    <name type="common">Yeast</name>
    <name type="synonym">Xanthophyllomyces dendrorhous</name>
    <dbReference type="NCBI Taxonomy" id="264483"/>
    <lineage>
        <taxon>Eukaryota</taxon>
        <taxon>Fungi</taxon>
        <taxon>Dikarya</taxon>
        <taxon>Basidiomycota</taxon>
        <taxon>Agaricomycotina</taxon>
        <taxon>Tremellomycetes</taxon>
        <taxon>Cystofilobasidiales</taxon>
        <taxon>Mrakiaceae</taxon>
        <taxon>Phaffia</taxon>
    </lineage>
</organism>
<accession>Q9UUP8</accession>
<sequence length="411" mass="46217">MTSANIPTPFQVSFAQQDVDRMMAKIRDTRLPTAPIVPGASWDYGIDLDWLTELHKYWANEWSWEETEKRINKYPHFRVDIEEISLHFVHIKSKQPDAIPLILSHGWPSSFLEFWEVIDELVDPTKAGQPAFHVVIPSMPGYTFSSGPQRKGWTVVDTARVYNSLMVNVLGYKTYTCGAGDWGSWITAQILHDYSEFAVVAHFTMIKASVPILNPIYSLPILLGKIPFVPKGVARWLQSLVYTEAEINGLERTDKFWKEGLGYQKIQGSKPMTLGAALFDSPVGILSWIGEKYHGWSDPRAPSAPSQVTPNHIVTVTALYFLTGSIHTSFLPYKEYTLSPMAVAVGKKRPIGLSIFPAEITQYPRSWVASSCKLVNYKVHARGGHFAAVDNPGAYVEDIRETIGKNYHSEL</sequence>
<dbReference type="Gene3D" id="3.40.50.1820">
    <property type="entry name" value="alpha/beta hydrolase"/>
    <property type="match status" value="1"/>
</dbReference>
<dbReference type="InterPro" id="IPR010497">
    <property type="entry name" value="Epoxide_hydro_N"/>
</dbReference>
<evidence type="ECO:0000259" key="5">
    <source>
        <dbReference type="Pfam" id="PF06441"/>
    </source>
</evidence>
<comment type="similarity">
    <text evidence="1">Belongs to the peptidase S33 family.</text>
</comment>
<dbReference type="PIRSF" id="PIRSF001112">
    <property type="entry name" value="Epoxide_hydrolase"/>
    <property type="match status" value="1"/>
</dbReference>
<evidence type="ECO:0000313" key="7">
    <source>
        <dbReference type="EMBL" id="CED83938.1"/>
    </source>
</evidence>
<feature type="domain" description="Epoxide hydrolase N-terminal" evidence="5">
    <location>
        <begin position="8"/>
        <end position="114"/>
    </location>
</feature>
<gene>
    <name evidence="6" type="primary">EPH1</name>
</gene>
<protein>
    <submittedName>
        <fullName evidence="7">Alpha beta-hydrolase</fullName>
    </submittedName>
    <submittedName>
        <fullName evidence="6">Epoxide hydrolase</fullName>
        <ecNumber evidence="6">3.3.2.3</ecNumber>
    </submittedName>
</protein>
<feature type="active site" description="Nucleophile" evidence="4">
    <location>
        <position position="181"/>
    </location>
</feature>
<reference evidence="7" key="2">
    <citation type="submission" date="2014-08" db="EMBL/GenBank/DDBJ databases">
        <authorList>
            <person name="Sharma Rahul"/>
            <person name="Thines Marco"/>
        </authorList>
    </citation>
    <scope>NUCLEOTIDE SEQUENCE</scope>
</reference>
<evidence type="ECO:0000313" key="6">
    <source>
        <dbReference type="EMBL" id="AAF18956.1"/>
    </source>
</evidence>
<dbReference type="InterPro" id="IPR016292">
    <property type="entry name" value="Epoxide_hydrolase"/>
</dbReference>
<dbReference type="EMBL" id="LN483157">
    <property type="protein sequence ID" value="CED83938.1"/>
    <property type="molecule type" value="Genomic_DNA"/>
</dbReference>
<dbReference type="GO" id="GO:0004301">
    <property type="term" value="F:epoxide hydrolase activity"/>
    <property type="evidence" value="ECO:0007669"/>
    <property type="project" value="TreeGrafter"/>
</dbReference>
<dbReference type="SUPFAM" id="SSF53474">
    <property type="entry name" value="alpha/beta-Hydrolases"/>
    <property type="match status" value="1"/>
</dbReference>
<keyword evidence="2" id="KW-0058">Aromatic hydrocarbons catabolism</keyword>
<keyword evidence="3 6" id="KW-0378">Hydrolase</keyword>
<feature type="active site" description="Proton donor" evidence="4">
    <location>
        <position position="333"/>
    </location>
</feature>
<dbReference type="Pfam" id="PF06441">
    <property type="entry name" value="EHN"/>
    <property type="match status" value="1"/>
</dbReference>
<dbReference type="InterPro" id="IPR029058">
    <property type="entry name" value="AB_hydrolase_fold"/>
</dbReference>
<dbReference type="GO" id="GO:0097176">
    <property type="term" value="P:epoxide metabolic process"/>
    <property type="evidence" value="ECO:0007669"/>
    <property type="project" value="TreeGrafter"/>
</dbReference>
<dbReference type="PRINTS" id="PR00412">
    <property type="entry name" value="EPOXHYDRLASE"/>
</dbReference>
<dbReference type="EMBL" id="AF166258">
    <property type="protein sequence ID" value="AAF18956.1"/>
    <property type="molecule type" value="Genomic_DNA"/>
</dbReference>
<dbReference type="InterPro" id="IPR000639">
    <property type="entry name" value="Epox_hydrolase-like"/>
</dbReference>
<evidence type="ECO:0000256" key="1">
    <source>
        <dbReference type="ARBA" id="ARBA00010088"/>
    </source>
</evidence>
<reference evidence="6" key="1">
    <citation type="journal article" date="1999" name="Appl. Environ. Microbiol.">
        <title>Isolation and characterization of the epoxide hydrolase-encoding gene from Xanthophyllomyces dendrorhous.</title>
        <authorList>
            <person name="Visser H."/>
            <person name="de Bont J.A."/>
            <person name="Verdoes J.C."/>
        </authorList>
    </citation>
    <scope>NUCLEOTIDE SEQUENCE</scope>
    <source>
        <strain evidence="6">CBS6938</strain>
    </source>
</reference>
<evidence type="ECO:0000256" key="4">
    <source>
        <dbReference type="PIRSR" id="PIRSR001112-1"/>
    </source>
</evidence>
<dbReference type="AlphaFoldDB" id="Q9UUP8"/>
<dbReference type="EC" id="3.3.2.3" evidence="6"/>
<proteinExistence type="inferred from homology"/>
<dbReference type="ESTHER" id="pharh-EPH1">
    <property type="family name" value="Epoxide_hydrolase"/>
</dbReference>
<feature type="active site" description="Proton acceptor" evidence="4">
    <location>
        <position position="385"/>
    </location>
</feature>
<dbReference type="PANTHER" id="PTHR21661:SF35">
    <property type="entry name" value="EPOXIDE HYDROLASE"/>
    <property type="match status" value="1"/>
</dbReference>